<evidence type="ECO:0000259" key="1">
    <source>
        <dbReference type="PROSITE" id="PS50943"/>
    </source>
</evidence>
<dbReference type="InterPro" id="IPR043917">
    <property type="entry name" value="DUF5753"/>
</dbReference>
<dbReference type="Pfam" id="PF19054">
    <property type="entry name" value="DUF5753"/>
    <property type="match status" value="1"/>
</dbReference>
<dbReference type="EMBL" id="BAAARJ010000030">
    <property type="protein sequence ID" value="GAA2637605.1"/>
    <property type="molecule type" value="Genomic_DNA"/>
</dbReference>
<protein>
    <submittedName>
        <fullName evidence="2">Helix-turn-helix transcriptional regulator</fullName>
    </submittedName>
</protein>
<dbReference type="CDD" id="cd00093">
    <property type="entry name" value="HTH_XRE"/>
    <property type="match status" value="1"/>
</dbReference>
<dbReference type="SMART" id="SM00530">
    <property type="entry name" value="HTH_XRE"/>
    <property type="match status" value="1"/>
</dbReference>
<comment type="caution">
    <text evidence="2">The sequence shown here is derived from an EMBL/GenBank/DDBJ whole genome shotgun (WGS) entry which is preliminary data.</text>
</comment>
<evidence type="ECO:0000313" key="3">
    <source>
        <dbReference type="Proteomes" id="UP001501447"/>
    </source>
</evidence>
<evidence type="ECO:0000313" key="2">
    <source>
        <dbReference type="EMBL" id="GAA2637605.1"/>
    </source>
</evidence>
<organism evidence="2 3">
    <name type="scientific">Streptomyces axinellae</name>
    <dbReference type="NCBI Taxonomy" id="552788"/>
    <lineage>
        <taxon>Bacteria</taxon>
        <taxon>Bacillati</taxon>
        <taxon>Actinomycetota</taxon>
        <taxon>Actinomycetes</taxon>
        <taxon>Kitasatosporales</taxon>
        <taxon>Streptomycetaceae</taxon>
        <taxon>Streptomyces</taxon>
    </lineage>
</organism>
<dbReference type="SUPFAM" id="SSF47413">
    <property type="entry name" value="lambda repressor-like DNA-binding domains"/>
    <property type="match status" value="1"/>
</dbReference>
<dbReference type="RefSeq" id="WP_344570475.1">
    <property type="nucleotide sequence ID" value="NZ_BAAARJ010000030.1"/>
</dbReference>
<dbReference type="Proteomes" id="UP001501447">
    <property type="component" value="Unassembled WGS sequence"/>
</dbReference>
<accession>A0ABP6DBT2</accession>
<keyword evidence="3" id="KW-1185">Reference proteome</keyword>
<reference evidence="3" key="1">
    <citation type="journal article" date="2019" name="Int. J. Syst. Evol. Microbiol.">
        <title>The Global Catalogue of Microorganisms (GCM) 10K type strain sequencing project: providing services to taxonomists for standard genome sequencing and annotation.</title>
        <authorList>
            <consortium name="The Broad Institute Genomics Platform"/>
            <consortium name="The Broad Institute Genome Sequencing Center for Infectious Disease"/>
            <person name="Wu L."/>
            <person name="Ma J."/>
        </authorList>
    </citation>
    <scope>NUCLEOTIDE SEQUENCE [LARGE SCALE GENOMIC DNA]</scope>
    <source>
        <strain evidence="3">JCM 16373</strain>
    </source>
</reference>
<gene>
    <name evidence="2" type="ORF">GCM10009863_62890</name>
</gene>
<feature type="domain" description="HTH cro/C1-type" evidence="1">
    <location>
        <begin position="27"/>
        <end position="80"/>
    </location>
</feature>
<name>A0ABP6DBT2_9ACTN</name>
<dbReference type="InterPro" id="IPR010982">
    <property type="entry name" value="Lambda_DNA-bd_dom_sf"/>
</dbReference>
<proteinExistence type="predicted"/>
<dbReference type="PROSITE" id="PS50943">
    <property type="entry name" value="HTH_CROC1"/>
    <property type="match status" value="1"/>
</dbReference>
<dbReference type="Gene3D" id="1.10.260.40">
    <property type="entry name" value="lambda repressor-like DNA-binding domains"/>
    <property type="match status" value="1"/>
</dbReference>
<sequence>MAAENGLVGDLRADPKVSTLAYFGSELRIKREEAGLSQTTLAKRTFCNHSLISRIESAERVPTEEFAQRCDEVLGTGGTFWRLWPVVIQHAYPDWFRPFVEMERDAKSIWTFENQVVPGLLQTEEYAKAMFAPSRLPNAHELVAARMTRQHILEEETPPEVWAILDENVLRRAIGGPEVMRRQLERLAEFAQEPRIVLQVLPYAAGAHAGLAGDFAGLTLDEGPDVVYVDGIVRGHILASPDDVQAARRAYDLLRADALSPRASHDMIAATAKELAA</sequence>
<dbReference type="Pfam" id="PF13560">
    <property type="entry name" value="HTH_31"/>
    <property type="match status" value="1"/>
</dbReference>
<dbReference type="InterPro" id="IPR001387">
    <property type="entry name" value="Cro/C1-type_HTH"/>
</dbReference>